<dbReference type="Proteomes" id="UP000178076">
    <property type="component" value="Unassembled WGS sequence"/>
</dbReference>
<gene>
    <name evidence="1" type="ORF">A3F32_02970</name>
</gene>
<evidence type="ECO:0000313" key="2">
    <source>
        <dbReference type="Proteomes" id="UP000178076"/>
    </source>
</evidence>
<dbReference type="EMBL" id="MGAD01000027">
    <property type="protein sequence ID" value="OGK38260.1"/>
    <property type="molecule type" value="Genomic_DNA"/>
</dbReference>
<name>A0A1F7I4F7_9BACT</name>
<protein>
    <submittedName>
        <fullName evidence="1">Uncharacterized protein</fullName>
    </submittedName>
</protein>
<proteinExistence type="predicted"/>
<dbReference type="PANTHER" id="PTHR35458:SF2">
    <property type="entry name" value="SLR0755 PROTEIN"/>
    <property type="match status" value="1"/>
</dbReference>
<dbReference type="InterPro" id="IPR047140">
    <property type="entry name" value="LabA"/>
</dbReference>
<dbReference type="Gene3D" id="3.40.50.1010">
    <property type="entry name" value="5'-nuclease"/>
    <property type="match status" value="1"/>
</dbReference>
<dbReference type="PANTHER" id="PTHR35458">
    <property type="entry name" value="SLR0755 PROTEIN"/>
    <property type="match status" value="1"/>
</dbReference>
<comment type="caution">
    <text evidence="1">The sequence shown here is derived from an EMBL/GenBank/DDBJ whole genome shotgun (WGS) entry which is preliminary data.</text>
</comment>
<dbReference type="AlphaFoldDB" id="A0A1F7I4F7"/>
<sequence>MKTKKQPYLLKNLVKGPAAIFIDAANIFYSQQTLGWRVDYKKLKSYIRSQVSTSEFFYYTGKVGILEKQEHKRVIVFSTRGHVSKELLQRAKYVDLRKLKKEIILKKSGARKSS</sequence>
<accession>A0A1F7I4F7</accession>
<reference evidence="1 2" key="1">
    <citation type="journal article" date="2016" name="Nat. Commun.">
        <title>Thousands of microbial genomes shed light on interconnected biogeochemical processes in an aquifer system.</title>
        <authorList>
            <person name="Anantharaman K."/>
            <person name="Brown C.T."/>
            <person name="Hug L.A."/>
            <person name="Sharon I."/>
            <person name="Castelle C.J."/>
            <person name="Probst A.J."/>
            <person name="Thomas B.C."/>
            <person name="Singh A."/>
            <person name="Wilkins M.J."/>
            <person name="Karaoz U."/>
            <person name="Brodie E.L."/>
            <person name="Williams K.H."/>
            <person name="Hubbard S.S."/>
            <person name="Banfield J.F."/>
        </authorList>
    </citation>
    <scope>NUCLEOTIDE SEQUENCE [LARGE SCALE GENOMIC DNA]</scope>
</reference>
<evidence type="ECO:0000313" key="1">
    <source>
        <dbReference type="EMBL" id="OGK38260.1"/>
    </source>
</evidence>
<organism evidence="1 2">
    <name type="scientific">Candidatus Roizmanbacteria bacterium RIFCSPHIGHO2_12_FULL_42_10</name>
    <dbReference type="NCBI Taxonomy" id="1802053"/>
    <lineage>
        <taxon>Bacteria</taxon>
        <taxon>Candidatus Roizmaniibacteriota</taxon>
    </lineage>
</organism>